<gene>
    <name evidence="3" type="ORF">C7Y71_003755</name>
</gene>
<sequence length="110" mass="12274">MILQKNTNTTMKNTQTITAVGMLVAGLAFAVAGFITPPPGEISDSVLWLFSQCLIYAGSIFGVGIYVDRRFSAFTKEFRRSGLNPENNTNEQPENERENEQDYEKTESTD</sequence>
<dbReference type="KEGG" id="alq:C7Y71_003755"/>
<organism evidence="3 4">
    <name type="scientific">Pseudoprevotella muciniphila</name>
    <dbReference type="NCBI Taxonomy" id="2133944"/>
    <lineage>
        <taxon>Bacteria</taxon>
        <taxon>Pseudomonadati</taxon>
        <taxon>Bacteroidota</taxon>
        <taxon>Bacteroidia</taxon>
        <taxon>Bacteroidales</taxon>
        <taxon>Prevotellaceae</taxon>
        <taxon>Pseudoprevotella</taxon>
    </lineage>
</organism>
<name>A0A5P8E5K8_9BACT</name>
<keyword evidence="2" id="KW-0812">Transmembrane</keyword>
<evidence type="ECO:0000313" key="4">
    <source>
        <dbReference type="Proteomes" id="UP000249375"/>
    </source>
</evidence>
<evidence type="ECO:0000256" key="1">
    <source>
        <dbReference type="SAM" id="MobiDB-lite"/>
    </source>
</evidence>
<feature type="compositionally biased region" description="Basic and acidic residues" evidence="1">
    <location>
        <begin position="94"/>
        <end position="110"/>
    </location>
</feature>
<evidence type="ECO:0000256" key="2">
    <source>
        <dbReference type="SAM" id="Phobius"/>
    </source>
</evidence>
<dbReference type="Proteomes" id="UP000249375">
    <property type="component" value="Chromosome"/>
</dbReference>
<dbReference type="EMBL" id="CP033459">
    <property type="protein sequence ID" value="QFQ12206.1"/>
    <property type="molecule type" value="Genomic_DNA"/>
</dbReference>
<dbReference type="AlphaFoldDB" id="A0A5P8E5K8"/>
<proteinExistence type="predicted"/>
<reference evidence="3 4" key="1">
    <citation type="submission" date="2018-11" db="EMBL/GenBank/DDBJ databases">
        <authorList>
            <person name="Na S.W."/>
            <person name="Baik M."/>
        </authorList>
    </citation>
    <scope>NUCLEOTIDE SEQUENCE [LARGE SCALE GENOMIC DNA]</scope>
    <source>
        <strain evidence="3 4">E39</strain>
    </source>
</reference>
<feature type="region of interest" description="Disordered" evidence="1">
    <location>
        <begin position="79"/>
        <end position="110"/>
    </location>
</feature>
<evidence type="ECO:0000313" key="3">
    <source>
        <dbReference type="EMBL" id="QFQ12206.1"/>
    </source>
</evidence>
<accession>A0A5P8E5K8</accession>
<feature type="transmembrane region" description="Helical" evidence="2">
    <location>
        <begin position="47"/>
        <end position="67"/>
    </location>
</feature>
<protein>
    <submittedName>
        <fullName evidence="3">Uncharacterized protein</fullName>
    </submittedName>
</protein>
<keyword evidence="4" id="KW-1185">Reference proteome</keyword>
<keyword evidence="2" id="KW-0472">Membrane</keyword>
<feature type="transmembrane region" description="Helical" evidence="2">
    <location>
        <begin position="16"/>
        <end position="35"/>
    </location>
</feature>
<keyword evidence="2" id="KW-1133">Transmembrane helix</keyword>